<evidence type="ECO:0000313" key="2">
    <source>
        <dbReference type="Proteomes" id="UP000499080"/>
    </source>
</evidence>
<proteinExistence type="predicted"/>
<protein>
    <submittedName>
        <fullName evidence="1">Uncharacterized protein</fullName>
    </submittedName>
</protein>
<organism evidence="1 2">
    <name type="scientific">Araneus ventricosus</name>
    <name type="common">Orbweaver spider</name>
    <name type="synonym">Epeira ventricosa</name>
    <dbReference type="NCBI Taxonomy" id="182803"/>
    <lineage>
        <taxon>Eukaryota</taxon>
        <taxon>Metazoa</taxon>
        <taxon>Ecdysozoa</taxon>
        <taxon>Arthropoda</taxon>
        <taxon>Chelicerata</taxon>
        <taxon>Arachnida</taxon>
        <taxon>Araneae</taxon>
        <taxon>Araneomorphae</taxon>
        <taxon>Entelegynae</taxon>
        <taxon>Araneoidea</taxon>
        <taxon>Araneidae</taxon>
        <taxon>Araneus</taxon>
    </lineage>
</organism>
<evidence type="ECO:0000313" key="1">
    <source>
        <dbReference type="EMBL" id="GBN99667.1"/>
    </source>
</evidence>
<comment type="caution">
    <text evidence="1">The sequence shown here is derived from an EMBL/GenBank/DDBJ whole genome shotgun (WGS) entry which is preliminary data.</text>
</comment>
<sequence length="99" mass="11356">MCVTCTPFYSTDEGHCGLVIRSRIRGRRFTGSKPYSTEETPCKRAWCTLNQSEPSVLPLVWLETLEKGCQLRCSLRHLTAVQNFEVRPKIALVLLQIWT</sequence>
<name>A0A4Y2TGK2_ARAVE</name>
<accession>A0A4Y2TGK2</accession>
<dbReference type="EMBL" id="BGPR01028486">
    <property type="protein sequence ID" value="GBN99667.1"/>
    <property type="molecule type" value="Genomic_DNA"/>
</dbReference>
<reference evidence="1 2" key="1">
    <citation type="journal article" date="2019" name="Sci. Rep.">
        <title>Orb-weaving spider Araneus ventricosus genome elucidates the spidroin gene catalogue.</title>
        <authorList>
            <person name="Kono N."/>
            <person name="Nakamura H."/>
            <person name="Ohtoshi R."/>
            <person name="Moran D.A.P."/>
            <person name="Shinohara A."/>
            <person name="Yoshida Y."/>
            <person name="Fujiwara M."/>
            <person name="Mori M."/>
            <person name="Tomita M."/>
            <person name="Arakawa K."/>
        </authorList>
    </citation>
    <scope>NUCLEOTIDE SEQUENCE [LARGE SCALE GENOMIC DNA]</scope>
</reference>
<dbReference type="Proteomes" id="UP000499080">
    <property type="component" value="Unassembled WGS sequence"/>
</dbReference>
<gene>
    <name evidence="1" type="ORF">AVEN_10106_1</name>
</gene>
<dbReference type="AlphaFoldDB" id="A0A4Y2TGK2"/>
<keyword evidence="2" id="KW-1185">Reference proteome</keyword>